<reference evidence="2" key="1">
    <citation type="submission" date="2022-09" db="EMBL/GenBank/DDBJ databases">
        <authorList>
            <person name="Li D."/>
            <person name="Cheng J."/>
            <person name="Li Y."/>
        </authorList>
    </citation>
    <scope>NUCLEOTIDE SEQUENCE</scope>
    <source>
        <strain evidence="2">DL</strain>
    </source>
</reference>
<proteinExistence type="predicted"/>
<dbReference type="GeneID" id="95606337"/>
<accession>A0ABY6FR37</accession>
<gene>
    <name evidence="2" type="ORF">N9A08_13700</name>
</gene>
<protein>
    <submittedName>
        <fullName evidence="2">Pilus assembly protein TadE</fullName>
    </submittedName>
</protein>
<keyword evidence="3" id="KW-1185">Reference proteome</keyword>
<keyword evidence="1" id="KW-1133">Transmembrane helix</keyword>
<keyword evidence="1" id="KW-0812">Transmembrane</keyword>
<evidence type="ECO:0000313" key="2">
    <source>
        <dbReference type="EMBL" id="UYB35661.1"/>
    </source>
</evidence>
<sequence length="119" mass="12183">MSPALRRETDHGAVTAELAVAMPAAAIVLAALLTGAAAGLTQLRLEEAAGAAARLAMRGDIDEASAAVNRLAGDGAAMEISESGDWIQVRVESPLRAPLLDLLPITLTAEASAPREDNE</sequence>
<evidence type="ECO:0000256" key="1">
    <source>
        <dbReference type="SAM" id="Phobius"/>
    </source>
</evidence>
<keyword evidence="1" id="KW-0472">Membrane</keyword>
<dbReference type="Proteomes" id="UP001063368">
    <property type="component" value="Chromosome"/>
</dbReference>
<dbReference type="InterPro" id="IPR049790">
    <property type="entry name" value="Rv3655c/TadE"/>
</dbReference>
<organism evidence="2 3">
    <name type="scientific">Arthrobacter koreensis</name>
    <dbReference type="NCBI Taxonomy" id="199136"/>
    <lineage>
        <taxon>Bacteria</taxon>
        <taxon>Bacillati</taxon>
        <taxon>Actinomycetota</taxon>
        <taxon>Actinomycetes</taxon>
        <taxon>Micrococcales</taxon>
        <taxon>Micrococcaceae</taxon>
        <taxon>Arthrobacter</taxon>
    </lineage>
</organism>
<dbReference type="EMBL" id="CP106856">
    <property type="protein sequence ID" value="UYB35661.1"/>
    <property type="molecule type" value="Genomic_DNA"/>
</dbReference>
<evidence type="ECO:0000313" key="3">
    <source>
        <dbReference type="Proteomes" id="UP001063368"/>
    </source>
</evidence>
<dbReference type="NCBIfam" id="NF041390">
    <property type="entry name" value="TadE_Rv3655c"/>
    <property type="match status" value="1"/>
</dbReference>
<name>A0ABY6FR37_9MICC</name>
<dbReference type="RefSeq" id="WP_152273819.1">
    <property type="nucleotide sequence ID" value="NZ_BAAAKG010000001.1"/>
</dbReference>
<feature type="transmembrane region" description="Helical" evidence="1">
    <location>
        <begin position="20"/>
        <end position="40"/>
    </location>
</feature>